<dbReference type="OrthoDB" id="954305at2"/>
<dbReference type="EMBL" id="BJYS01000003">
    <property type="protein sequence ID" value="GEO02917.1"/>
    <property type="molecule type" value="Genomic_DNA"/>
</dbReference>
<reference evidence="1 2" key="1">
    <citation type="submission" date="2019-07" db="EMBL/GenBank/DDBJ databases">
        <title>Whole genome shotgun sequence of Adhaeribacter aerolatus NBRC 106133.</title>
        <authorList>
            <person name="Hosoyama A."/>
            <person name="Uohara A."/>
            <person name="Ohji S."/>
            <person name="Ichikawa N."/>
        </authorList>
    </citation>
    <scope>NUCLEOTIDE SEQUENCE [LARGE SCALE GENOMIC DNA]</scope>
    <source>
        <strain evidence="1 2">NBRC 106133</strain>
    </source>
</reference>
<dbReference type="RefSeq" id="WP_146894960.1">
    <property type="nucleotide sequence ID" value="NZ_BJYS01000003.1"/>
</dbReference>
<evidence type="ECO:0000313" key="2">
    <source>
        <dbReference type="Proteomes" id="UP000321532"/>
    </source>
</evidence>
<keyword evidence="2" id="KW-1185">Reference proteome</keyword>
<gene>
    <name evidence="1" type="ORF">AAE02nite_05810</name>
</gene>
<comment type="caution">
    <text evidence="1">The sequence shown here is derived from an EMBL/GenBank/DDBJ whole genome shotgun (WGS) entry which is preliminary data.</text>
</comment>
<dbReference type="Proteomes" id="UP000321532">
    <property type="component" value="Unassembled WGS sequence"/>
</dbReference>
<sequence>MRTSSSGIMYNRWTEPSYEIKVRGTMNLWGSFGIKKNIVFEKQLLLHIHNDLFGEPISLGTQTASGPEEDIGTLNRGEFVTIPLNEISRVFASCKKESTVCCLIK</sequence>
<evidence type="ECO:0000313" key="1">
    <source>
        <dbReference type="EMBL" id="GEO02917.1"/>
    </source>
</evidence>
<organism evidence="1 2">
    <name type="scientific">Adhaeribacter aerolatus</name>
    <dbReference type="NCBI Taxonomy" id="670289"/>
    <lineage>
        <taxon>Bacteria</taxon>
        <taxon>Pseudomonadati</taxon>
        <taxon>Bacteroidota</taxon>
        <taxon>Cytophagia</taxon>
        <taxon>Cytophagales</taxon>
        <taxon>Hymenobacteraceae</taxon>
        <taxon>Adhaeribacter</taxon>
    </lineage>
</organism>
<proteinExistence type="predicted"/>
<accession>A0A512ATJ7</accession>
<name>A0A512ATJ7_9BACT</name>
<protein>
    <submittedName>
        <fullName evidence="1">Uncharacterized protein</fullName>
    </submittedName>
</protein>
<dbReference type="AlphaFoldDB" id="A0A512ATJ7"/>